<geneLocation type="plasmid" evidence="2">
    <name>pmj1</name>
</geneLocation>
<protein>
    <submittedName>
        <fullName evidence="1">Uncharacterized protein</fullName>
    </submittedName>
</protein>
<proteinExistence type="predicted"/>
<sequence length="37" mass="4360">MKARIYNINKRLHHCTCLLSRHFSDAVEFIGLIHHGK</sequence>
<name>A0A2A5T721_9GAMM</name>
<keyword evidence="2" id="KW-1185">Reference proteome</keyword>
<reference evidence="2" key="1">
    <citation type="submission" date="2017-04" db="EMBL/GenBank/DDBJ databases">
        <title>Genome evolution of the luminous symbionts of deep sea anglerfish.</title>
        <authorList>
            <person name="Hendry T.A."/>
        </authorList>
    </citation>
    <scope>NUCLEOTIDE SEQUENCE [LARGE SCALE GENOMIC DNA]</scope>
    <source>
        <plasmid evidence="2">pmj1</plasmid>
    </source>
</reference>
<dbReference type="Proteomes" id="UP000219020">
    <property type="component" value="Plasmid pMJ1"/>
</dbReference>
<evidence type="ECO:0000313" key="2">
    <source>
        <dbReference type="Proteomes" id="UP000219020"/>
    </source>
</evidence>
<accession>A0A2A5T721</accession>
<comment type="caution">
    <text evidence="1">The sequence shown here is derived from an EMBL/GenBank/DDBJ whole genome shotgun (WGS) entry which is preliminary data.</text>
</comment>
<gene>
    <name evidence="1" type="ORF">BTN49_0341</name>
</gene>
<dbReference type="EMBL" id="NBYY01000008">
    <property type="protein sequence ID" value="PCS23975.1"/>
    <property type="molecule type" value="Genomic_DNA"/>
</dbReference>
<evidence type="ECO:0000313" key="1">
    <source>
        <dbReference type="EMBL" id="PCS23975.1"/>
    </source>
</evidence>
<organism evidence="1 2">
    <name type="scientific">Candidatus Enterovibrio escicola</name>
    <dbReference type="NCBI Taxonomy" id="1927127"/>
    <lineage>
        <taxon>Bacteria</taxon>
        <taxon>Pseudomonadati</taxon>
        <taxon>Pseudomonadota</taxon>
        <taxon>Gammaproteobacteria</taxon>
        <taxon>Vibrionales</taxon>
        <taxon>Vibrionaceae</taxon>
        <taxon>Enterovibrio</taxon>
    </lineage>
</organism>
<keyword evidence="1" id="KW-0614">Plasmid</keyword>
<dbReference type="AlphaFoldDB" id="A0A2A5T721"/>